<dbReference type="AlphaFoldDB" id="A0A9X6NFJ4"/>
<protein>
    <recommendedName>
        <fullName evidence="4">Gustatory receptor</fullName>
    </recommendedName>
</protein>
<feature type="transmembrane region" description="Helical" evidence="1">
    <location>
        <begin position="159"/>
        <end position="180"/>
    </location>
</feature>
<evidence type="ECO:0008006" key="4">
    <source>
        <dbReference type="Google" id="ProtNLM"/>
    </source>
</evidence>
<keyword evidence="1" id="KW-0812">Transmembrane</keyword>
<evidence type="ECO:0000313" key="2">
    <source>
        <dbReference type="EMBL" id="OWA53250.1"/>
    </source>
</evidence>
<feature type="transmembrane region" description="Helical" evidence="1">
    <location>
        <begin position="312"/>
        <end position="334"/>
    </location>
</feature>
<feature type="transmembrane region" description="Helical" evidence="1">
    <location>
        <begin position="59"/>
        <end position="81"/>
    </location>
</feature>
<proteinExistence type="predicted"/>
<dbReference type="Proteomes" id="UP000192578">
    <property type="component" value="Unassembled WGS sequence"/>
</dbReference>
<dbReference type="EMBL" id="MTYJ01000310">
    <property type="protein sequence ID" value="OWA53250.1"/>
    <property type="molecule type" value="Genomic_DNA"/>
</dbReference>
<gene>
    <name evidence="2" type="ORF">BV898_17684</name>
</gene>
<comment type="caution">
    <text evidence="2">The sequence shown here is derived from an EMBL/GenBank/DDBJ whole genome shotgun (WGS) entry which is preliminary data.</text>
</comment>
<feature type="transmembrane region" description="Helical" evidence="1">
    <location>
        <begin position="282"/>
        <end position="300"/>
    </location>
</feature>
<accession>A0A9X6NFJ4</accession>
<name>A0A9X6NFJ4_HYPEX</name>
<reference evidence="3" key="1">
    <citation type="submission" date="2017-01" db="EMBL/GenBank/DDBJ databases">
        <title>Comparative genomics of anhydrobiosis in the tardigrade Hypsibius dujardini.</title>
        <authorList>
            <person name="Yoshida Y."/>
            <person name="Koutsovoulos G."/>
            <person name="Laetsch D."/>
            <person name="Stevens L."/>
            <person name="Kumar S."/>
            <person name="Horikawa D."/>
            <person name="Ishino K."/>
            <person name="Komine S."/>
            <person name="Tomita M."/>
            <person name="Blaxter M."/>
            <person name="Arakawa K."/>
        </authorList>
    </citation>
    <scope>NUCLEOTIDE SEQUENCE [LARGE SCALE GENOMIC DNA]</scope>
    <source>
        <strain evidence="3">Z151</strain>
    </source>
</reference>
<feature type="transmembrane region" description="Helical" evidence="1">
    <location>
        <begin position="96"/>
        <end position="122"/>
    </location>
</feature>
<keyword evidence="3" id="KW-1185">Reference proteome</keyword>
<keyword evidence="1" id="KW-0472">Membrane</keyword>
<sequence>MGINKASVLVVNCEVPLPSTTIVSKPPFSILEIQARILRDFGLVTSPASTSRRLTVRRAVGLTVIVGGWSMVALQLITYILDRNAQSVIRQSRSSLLLFIAQNMPYLTAMIRGVTLVTATFSKPDNLRLFFRGIQSFLTDWAKFRPIQAKQKKAWERKAVAFLLVFCICWTAWEAAVWCFDIQSQYKILNWQTTQQYMTAPAFTGLGQTFLMWHYIPLYLLFMVGTQSRAINAFIGKQKKPLAFIADGIDKDKEVTSLVRFYEAITDFNVCLNDTIGVTFWLLYWMDVVAVLAFIAFALAANSLDVAMMLQILGGLVVHLAYLLLMVLPVASAFEKAREIGKMVYHWKIFEFIAPKKKWGKRRQLSQHKSLMTFANSLRTRPVLLDGNGLVDGDRHAVLLIFSVMLSFAIIAKEVLTASPSTDAIASSIMSSNVINGTGKFMRGS</sequence>
<keyword evidence="1" id="KW-1133">Transmembrane helix</keyword>
<evidence type="ECO:0000313" key="3">
    <source>
        <dbReference type="Proteomes" id="UP000192578"/>
    </source>
</evidence>
<organism evidence="2 3">
    <name type="scientific">Hypsibius exemplaris</name>
    <name type="common">Freshwater tardigrade</name>
    <dbReference type="NCBI Taxonomy" id="2072580"/>
    <lineage>
        <taxon>Eukaryota</taxon>
        <taxon>Metazoa</taxon>
        <taxon>Ecdysozoa</taxon>
        <taxon>Tardigrada</taxon>
        <taxon>Eutardigrada</taxon>
        <taxon>Parachela</taxon>
        <taxon>Hypsibioidea</taxon>
        <taxon>Hypsibiidae</taxon>
        <taxon>Hypsibius</taxon>
    </lineage>
</organism>
<evidence type="ECO:0000256" key="1">
    <source>
        <dbReference type="SAM" id="Phobius"/>
    </source>
</evidence>
<feature type="transmembrane region" description="Helical" evidence="1">
    <location>
        <begin position="200"/>
        <end position="222"/>
    </location>
</feature>